<evidence type="ECO:0000256" key="4">
    <source>
        <dbReference type="ARBA" id="ARBA00022777"/>
    </source>
</evidence>
<evidence type="ECO:0000256" key="2">
    <source>
        <dbReference type="ARBA" id="ARBA00022679"/>
    </source>
</evidence>
<dbReference type="InterPro" id="IPR050306">
    <property type="entry name" value="PfkB_Carbo_kinase"/>
</dbReference>
<reference evidence="7 8" key="1">
    <citation type="submission" date="2022-10" db="EMBL/GenBank/DDBJ databases">
        <title>Marinomonas transparenta sp. nov. and Marinomonas sargassi sp. nov., isolated from marine alga (Sargassum natans (L.) Gaillon).</title>
        <authorList>
            <person name="Wang Y."/>
        </authorList>
    </citation>
    <scope>NUCLEOTIDE SEQUENCE [LARGE SCALE GENOMIC DNA]</scope>
    <source>
        <strain evidence="7 8">C2222</strain>
    </source>
</reference>
<evidence type="ECO:0000256" key="1">
    <source>
        <dbReference type="ARBA" id="ARBA00010688"/>
    </source>
</evidence>
<organism evidence="7 8">
    <name type="scientific">Marinomonas sargassi</name>
    <dbReference type="NCBI Taxonomy" id="2984494"/>
    <lineage>
        <taxon>Bacteria</taxon>
        <taxon>Pseudomonadati</taxon>
        <taxon>Pseudomonadota</taxon>
        <taxon>Gammaproteobacteria</taxon>
        <taxon>Oceanospirillales</taxon>
        <taxon>Oceanospirillaceae</taxon>
        <taxon>Marinomonas</taxon>
    </lineage>
</organism>
<evidence type="ECO:0000259" key="6">
    <source>
        <dbReference type="Pfam" id="PF00294"/>
    </source>
</evidence>
<comment type="caution">
    <text evidence="7">The sequence shown here is derived from an EMBL/GenBank/DDBJ whole genome shotgun (WGS) entry which is preliminary data.</text>
</comment>
<evidence type="ECO:0000313" key="7">
    <source>
        <dbReference type="EMBL" id="MCV2401606.1"/>
    </source>
</evidence>
<evidence type="ECO:0000256" key="3">
    <source>
        <dbReference type="ARBA" id="ARBA00022741"/>
    </source>
</evidence>
<evidence type="ECO:0000313" key="8">
    <source>
        <dbReference type="Proteomes" id="UP001209713"/>
    </source>
</evidence>
<keyword evidence="2" id="KW-0808">Transferase</keyword>
<dbReference type="InterPro" id="IPR011611">
    <property type="entry name" value="PfkB_dom"/>
</dbReference>
<name>A0ABT2YNZ1_9GAMM</name>
<dbReference type="GO" id="GO:0016301">
    <property type="term" value="F:kinase activity"/>
    <property type="evidence" value="ECO:0007669"/>
    <property type="project" value="UniProtKB-KW"/>
</dbReference>
<protein>
    <submittedName>
        <fullName evidence="7">Sugar kinase</fullName>
    </submittedName>
</protein>
<accession>A0ABT2YNZ1</accession>
<dbReference type="Pfam" id="PF00294">
    <property type="entry name" value="PfkB"/>
    <property type="match status" value="1"/>
</dbReference>
<sequence length="318" mass="33464">MQANQTQSFVTLGEAMGLFVAKTPGKLSTVEEFSRFLAGAEVNVAVGMARLGFESTYISKVGDDCIGEFICDAISKENISTQGISKTDAYPTGFMMKANVTDGSDPSVEYFRRNSAASTLCADDISPDLFKAGTHLHLTGVAAAVSEPMRSAVKQALSYAKAQGCSITFDTNLRPTLWPSKEVMIETINELAFASDVVLPGIEEGLILVGSDDPETIADFYINNGAKTVIVKLGSAGAYYKTSEGETGTVAGFKVEKVVDTVGAGDSFATGVISALLDGKTVEEASRRGNLFGSLTVQVSGDSEALPTRAQLIELESA</sequence>
<gene>
    <name evidence="7" type="ORF">OFY17_01800</name>
</gene>
<keyword evidence="8" id="KW-1185">Reference proteome</keyword>
<dbReference type="RefSeq" id="WP_263528980.1">
    <property type="nucleotide sequence ID" value="NZ_JAOVZB010000001.1"/>
</dbReference>
<feature type="domain" description="Carbohydrate kinase PfkB" evidence="6">
    <location>
        <begin position="8"/>
        <end position="308"/>
    </location>
</feature>
<keyword evidence="4 7" id="KW-0418">Kinase</keyword>
<dbReference type="SUPFAM" id="SSF53613">
    <property type="entry name" value="Ribokinase-like"/>
    <property type="match status" value="1"/>
</dbReference>
<dbReference type="PANTHER" id="PTHR43085:SF1">
    <property type="entry name" value="PSEUDOURIDINE KINASE-RELATED"/>
    <property type="match status" value="1"/>
</dbReference>
<dbReference type="PANTHER" id="PTHR43085">
    <property type="entry name" value="HEXOKINASE FAMILY MEMBER"/>
    <property type="match status" value="1"/>
</dbReference>
<dbReference type="Gene3D" id="3.40.1190.20">
    <property type="match status" value="1"/>
</dbReference>
<keyword evidence="3" id="KW-0547">Nucleotide-binding</keyword>
<proteinExistence type="inferred from homology"/>
<dbReference type="CDD" id="cd01166">
    <property type="entry name" value="KdgK"/>
    <property type="match status" value="1"/>
</dbReference>
<dbReference type="InterPro" id="IPR029056">
    <property type="entry name" value="Ribokinase-like"/>
</dbReference>
<evidence type="ECO:0000256" key="5">
    <source>
        <dbReference type="ARBA" id="ARBA00022840"/>
    </source>
</evidence>
<keyword evidence="5" id="KW-0067">ATP-binding</keyword>
<dbReference type="EMBL" id="JAOVZB010000001">
    <property type="protein sequence ID" value="MCV2401606.1"/>
    <property type="molecule type" value="Genomic_DNA"/>
</dbReference>
<comment type="similarity">
    <text evidence="1">Belongs to the carbohydrate kinase PfkB family.</text>
</comment>
<dbReference type="Proteomes" id="UP001209713">
    <property type="component" value="Unassembled WGS sequence"/>
</dbReference>